<gene>
    <name evidence="4" type="ORF">DCAR_0310240</name>
</gene>
<organism evidence="4 5">
    <name type="scientific">Daucus carota subsp. sativus</name>
    <name type="common">Carrot</name>
    <dbReference type="NCBI Taxonomy" id="79200"/>
    <lineage>
        <taxon>Eukaryota</taxon>
        <taxon>Viridiplantae</taxon>
        <taxon>Streptophyta</taxon>
        <taxon>Embryophyta</taxon>
        <taxon>Tracheophyta</taxon>
        <taxon>Spermatophyta</taxon>
        <taxon>Magnoliopsida</taxon>
        <taxon>eudicotyledons</taxon>
        <taxon>Gunneridae</taxon>
        <taxon>Pentapetalae</taxon>
        <taxon>asterids</taxon>
        <taxon>campanulids</taxon>
        <taxon>Apiales</taxon>
        <taxon>Apiaceae</taxon>
        <taxon>Apioideae</taxon>
        <taxon>Scandiceae</taxon>
        <taxon>Daucinae</taxon>
        <taxon>Daucus</taxon>
        <taxon>Daucus sect. Daucus</taxon>
    </lineage>
</organism>
<dbReference type="Gene3D" id="1.25.40.20">
    <property type="entry name" value="Ankyrin repeat-containing domain"/>
    <property type="match status" value="2"/>
</dbReference>
<dbReference type="SUPFAM" id="SSF48403">
    <property type="entry name" value="Ankyrin repeat"/>
    <property type="match status" value="2"/>
</dbReference>
<dbReference type="Pfam" id="PF12796">
    <property type="entry name" value="Ank_2"/>
    <property type="match status" value="1"/>
</dbReference>
<dbReference type="PANTHER" id="PTHR24177">
    <property type="entry name" value="CASKIN"/>
    <property type="match status" value="1"/>
</dbReference>
<keyword evidence="2" id="KW-0812">Transmembrane</keyword>
<keyword evidence="2" id="KW-1133">Transmembrane helix</keyword>
<dbReference type="InterPro" id="IPR036770">
    <property type="entry name" value="Ankyrin_rpt-contain_sf"/>
</dbReference>
<dbReference type="EMBL" id="CP093345">
    <property type="protein sequence ID" value="WOG90992.1"/>
    <property type="molecule type" value="Genomic_DNA"/>
</dbReference>
<sequence length="630" mass="72043">MGRIIFIDQDETANYPVRDNPPPPEQTETVSPGIPAPPPAPIWTPANRPPPVSFEPDKISYLSVCLPLYRAALTGDWKTAKGLLESHPEMINQSITRQFETLLHIASSTKHTYFVTELVNLMDAKDLELRNHAGHTALCVAAEGGIVDIAEILLSKNKNLLKLRGERRGSPLRIASTMGHKDMVSYLYSKTNHMDCEDWSVWDQDAVLYNCVDNNIYDVALDILNHHKKRVCKDRYYNPLHILAKKPSEFYGTGKLLIWRLHYNYHNDQNQALKIVRLIWEEVVKLNDSDIWNIIDGPPTIIKQKNIEDPEAGYIDTFAGYNSNILFVAAKLGNTRFILELLRLYPELVWKLDQENRTIFHIAVLYRQESVYNLLFQIGSTMHQIISLKDMNNNNIVHLAAMKPEQNRLLANTGAGLQMQSEVQWFKEVQSMVHPSLREARNSQGQTPQELFTEQHADLVEKGERWMKETLSQCMVVAALIATIMFAAAFTLPGGNNQVTGHPIYRGKRVFILFIITDAISLFTSTAALVMFLDILTARYKEEDFLKLLPTKLNIALLTLLVAVTAMMIAFSSSFFLLYSKGRWVAILVSCLAGVPVYLFCKLQYRLFFDVYRPTFRSRFMFKARKDMFY</sequence>
<dbReference type="Proteomes" id="UP000077755">
    <property type="component" value="Chromosome 3"/>
</dbReference>
<dbReference type="PANTHER" id="PTHR24177:SF472">
    <property type="entry name" value="PGG DOMAIN-CONTAINING PROTEIN"/>
    <property type="match status" value="1"/>
</dbReference>
<reference evidence="4" key="1">
    <citation type="journal article" date="2016" name="Nat. Genet.">
        <title>A high-quality carrot genome assembly provides new insights into carotenoid accumulation and asterid genome evolution.</title>
        <authorList>
            <person name="Iorizzo M."/>
            <person name="Ellison S."/>
            <person name="Senalik D."/>
            <person name="Zeng P."/>
            <person name="Satapoomin P."/>
            <person name="Huang J."/>
            <person name="Bowman M."/>
            <person name="Iovene M."/>
            <person name="Sanseverino W."/>
            <person name="Cavagnaro P."/>
            <person name="Yildiz M."/>
            <person name="Macko-Podgorni A."/>
            <person name="Moranska E."/>
            <person name="Grzebelus E."/>
            <person name="Grzebelus D."/>
            <person name="Ashrafi H."/>
            <person name="Zheng Z."/>
            <person name="Cheng S."/>
            <person name="Spooner D."/>
            <person name="Van Deynze A."/>
            <person name="Simon P."/>
        </authorList>
    </citation>
    <scope>NUCLEOTIDE SEQUENCE</scope>
    <source>
        <tissue evidence="4">Leaf</tissue>
    </source>
</reference>
<dbReference type="AlphaFoldDB" id="A0AAF1AS67"/>
<dbReference type="GO" id="GO:0016020">
    <property type="term" value="C:membrane"/>
    <property type="evidence" value="ECO:0007669"/>
    <property type="project" value="TreeGrafter"/>
</dbReference>
<dbReference type="InterPro" id="IPR002110">
    <property type="entry name" value="Ankyrin_rpt"/>
</dbReference>
<feature type="transmembrane region" description="Helical" evidence="2">
    <location>
        <begin position="553"/>
        <end position="578"/>
    </location>
</feature>
<name>A0AAF1AS67_DAUCS</name>
<feature type="transmembrane region" description="Helical" evidence="2">
    <location>
        <begin position="510"/>
        <end position="533"/>
    </location>
</feature>
<keyword evidence="2" id="KW-0472">Membrane</keyword>
<keyword evidence="5" id="KW-1185">Reference proteome</keyword>
<evidence type="ECO:0000313" key="4">
    <source>
        <dbReference type="EMBL" id="WOG90992.1"/>
    </source>
</evidence>
<protein>
    <recommendedName>
        <fullName evidence="3">PGG domain-containing protein</fullName>
    </recommendedName>
</protein>
<feature type="transmembrane region" description="Helical" evidence="2">
    <location>
        <begin position="471"/>
        <end position="490"/>
    </location>
</feature>
<evidence type="ECO:0000313" key="5">
    <source>
        <dbReference type="Proteomes" id="UP000077755"/>
    </source>
</evidence>
<dbReference type="SMART" id="SM00248">
    <property type="entry name" value="ANK"/>
    <property type="match status" value="6"/>
</dbReference>
<evidence type="ECO:0000259" key="3">
    <source>
        <dbReference type="Pfam" id="PF13962"/>
    </source>
</evidence>
<feature type="transmembrane region" description="Helical" evidence="2">
    <location>
        <begin position="584"/>
        <end position="601"/>
    </location>
</feature>
<evidence type="ECO:0000256" key="1">
    <source>
        <dbReference type="SAM" id="MobiDB-lite"/>
    </source>
</evidence>
<proteinExistence type="predicted"/>
<evidence type="ECO:0000256" key="2">
    <source>
        <dbReference type="SAM" id="Phobius"/>
    </source>
</evidence>
<accession>A0AAF1AS67</accession>
<dbReference type="Pfam" id="PF13962">
    <property type="entry name" value="PGG"/>
    <property type="match status" value="1"/>
</dbReference>
<feature type="region of interest" description="Disordered" evidence="1">
    <location>
        <begin position="7"/>
        <end position="32"/>
    </location>
</feature>
<feature type="domain" description="PGG" evidence="3">
    <location>
        <begin position="465"/>
        <end position="576"/>
    </location>
</feature>
<reference evidence="4" key="2">
    <citation type="submission" date="2022-03" db="EMBL/GenBank/DDBJ databases">
        <title>Draft title - Genomic analysis of global carrot germplasm unveils the trajectory of domestication and the origin of high carotenoid orange carrot.</title>
        <authorList>
            <person name="Iorizzo M."/>
            <person name="Ellison S."/>
            <person name="Senalik D."/>
            <person name="Macko-Podgorni A."/>
            <person name="Grzebelus D."/>
            <person name="Bostan H."/>
            <person name="Rolling W."/>
            <person name="Curaba J."/>
            <person name="Simon P."/>
        </authorList>
    </citation>
    <scope>NUCLEOTIDE SEQUENCE</scope>
    <source>
        <tissue evidence="4">Leaf</tissue>
    </source>
</reference>
<dbReference type="InterPro" id="IPR026961">
    <property type="entry name" value="PGG_dom"/>
</dbReference>